<feature type="compositionally biased region" description="Basic and acidic residues" evidence="1">
    <location>
        <begin position="60"/>
        <end position="73"/>
    </location>
</feature>
<feature type="region of interest" description="Disordered" evidence="1">
    <location>
        <begin position="1"/>
        <end position="73"/>
    </location>
</feature>
<feature type="region of interest" description="Disordered" evidence="1">
    <location>
        <begin position="104"/>
        <end position="135"/>
    </location>
</feature>
<dbReference type="Proteomes" id="UP001189429">
    <property type="component" value="Unassembled WGS sequence"/>
</dbReference>
<comment type="caution">
    <text evidence="2">The sequence shown here is derived from an EMBL/GenBank/DDBJ whole genome shotgun (WGS) entry which is preliminary data.</text>
</comment>
<accession>A0ABN9Q1L0</accession>
<keyword evidence="3" id="KW-1185">Reference proteome</keyword>
<evidence type="ECO:0000256" key="1">
    <source>
        <dbReference type="SAM" id="MobiDB-lite"/>
    </source>
</evidence>
<dbReference type="EMBL" id="CAUYUJ010001880">
    <property type="protein sequence ID" value="CAK0798043.1"/>
    <property type="molecule type" value="Genomic_DNA"/>
</dbReference>
<feature type="compositionally biased region" description="Low complexity" evidence="1">
    <location>
        <begin position="10"/>
        <end position="19"/>
    </location>
</feature>
<reference evidence="2" key="1">
    <citation type="submission" date="2023-10" db="EMBL/GenBank/DDBJ databases">
        <authorList>
            <person name="Chen Y."/>
            <person name="Shah S."/>
            <person name="Dougan E. K."/>
            <person name="Thang M."/>
            <person name="Chan C."/>
        </authorList>
    </citation>
    <scope>NUCLEOTIDE SEQUENCE [LARGE SCALE GENOMIC DNA]</scope>
</reference>
<proteinExistence type="predicted"/>
<sequence>MGIQRRKADPPVARRVPQGRQRRGRRGHHGDAQAGPRLGAKASGSWMSFTNRGFSIGPRFAEKTEPSSCMGRHDPNIGSMSVWDTESAFPTRQVCAQHLSSVAHTMGARRADPTAPRPPEAAPGPGTYEGRPGFAQELMQRLAKSPKSM</sequence>
<name>A0ABN9Q1L0_9DINO</name>
<protein>
    <submittedName>
        <fullName evidence="2">Uncharacterized protein</fullName>
    </submittedName>
</protein>
<organism evidence="2 3">
    <name type="scientific">Prorocentrum cordatum</name>
    <dbReference type="NCBI Taxonomy" id="2364126"/>
    <lineage>
        <taxon>Eukaryota</taxon>
        <taxon>Sar</taxon>
        <taxon>Alveolata</taxon>
        <taxon>Dinophyceae</taxon>
        <taxon>Prorocentrales</taxon>
        <taxon>Prorocentraceae</taxon>
        <taxon>Prorocentrum</taxon>
    </lineage>
</organism>
<gene>
    <name evidence="2" type="ORF">PCOR1329_LOCUS6948</name>
</gene>
<evidence type="ECO:0000313" key="3">
    <source>
        <dbReference type="Proteomes" id="UP001189429"/>
    </source>
</evidence>
<evidence type="ECO:0000313" key="2">
    <source>
        <dbReference type="EMBL" id="CAK0798043.1"/>
    </source>
</evidence>